<dbReference type="EMBL" id="CAJNON010000732">
    <property type="protein sequence ID" value="CAF1365550.1"/>
    <property type="molecule type" value="Genomic_DNA"/>
</dbReference>
<dbReference type="SUPFAM" id="SSF55550">
    <property type="entry name" value="SH2 domain"/>
    <property type="match status" value="1"/>
</dbReference>
<dbReference type="PANTHER" id="PTHR15832:SF2">
    <property type="entry name" value="SH2 DOMAIN-CONTAINING PROTEIN"/>
    <property type="match status" value="1"/>
</dbReference>
<evidence type="ECO:0000313" key="6">
    <source>
        <dbReference type="EMBL" id="CAF3705990.1"/>
    </source>
</evidence>
<accession>A0A818UTD1</accession>
<dbReference type="CDD" id="cd00173">
    <property type="entry name" value="SH2"/>
    <property type="match status" value="1"/>
</dbReference>
<dbReference type="Proteomes" id="UP000663891">
    <property type="component" value="Unassembled WGS sequence"/>
</dbReference>
<proteinExistence type="predicted"/>
<dbReference type="Pfam" id="PF00017">
    <property type="entry name" value="SH2"/>
    <property type="match status" value="1"/>
</dbReference>
<dbReference type="EMBL" id="CAJOAY010000630">
    <property type="protein sequence ID" value="CAF3705990.1"/>
    <property type="molecule type" value="Genomic_DNA"/>
</dbReference>
<dbReference type="Proteomes" id="UP000663844">
    <property type="component" value="Unassembled WGS sequence"/>
</dbReference>
<evidence type="ECO:0000313" key="5">
    <source>
        <dbReference type="EMBL" id="CAF3702853.1"/>
    </source>
</evidence>
<dbReference type="Proteomes" id="UP000663881">
    <property type="component" value="Unassembled WGS sequence"/>
</dbReference>
<dbReference type="OrthoDB" id="10013007at2759"/>
<dbReference type="EMBL" id="CAJNOG010000874">
    <property type="protein sequence ID" value="CAF1375003.1"/>
    <property type="molecule type" value="Genomic_DNA"/>
</dbReference>
<reference evidence="5" key="1">
    <citation type="submission" date="2021-02" db="EMBL/GenBank/DDBJ databases">
        <authorList>
            <person name="Nowell W R."/>
        </authorList>
    </citation>
    <scope>NUCLEOTIDE SEQUENCE</scope>
</reference>
<evidence type="ECO:0000313" key="7">
    <source>
        <dbReference type="Proteomes" id="UP000663844"/>
    </source>
</evidence>
<feature type="domain" description="SH2" evidence="2">
    <location>
        <begin position="420"/>
        <end position="505"/>
    </location>
</feature>
<dbReference type="Gene3D" id="3.30.505.10">
    <property type="entry name" value="SH2 domain"/>
    <property type="match status" value="1"/>
</dbReference>
<evidence type="ECO:0000313" key="4">
    <source>
        <dbReference type="EMBL" id="CAF1375003.1"/>
    </source>
</evidence>
<dbReference type="InterPro" id="IPR036860">
    <property type="entry name" value="SH2_dom_sf"/>
</dbReference>
<sequence>MIYTNNFPISTRLSQPTSMLLTDKEAKTLDFNDKLLLPSSTRSIKRRISLLEKSRDWARRLITLHRPRRNTLSTERNHEICNELTKKPEIKTHSSQQLLHNSQKNFDEDGYLSPLEIKAKLDNITQQNTNQQYQSNSKLLSNSDQLHLNFCNKSQVIYRYHDPNISIPPTCQCICQQQQQKRIPTTSFVSEFQKSLSIVDYIDFDVPDESSKQDDDPLESIKYLFNDSNNNQQQHGGYFSRRIPRRTTNVSSISTDSGYSDIPVSSPKLIPVHLISCTLIPVNLTGQDSINRRCLTCTCRPSSSSLSTTCLPNQQERKFFTHSSRSYISHQPVTHINKTENEIHNQCTCNNKYHSTMTIYPSSPPPPIPKKSRLKINDYKDEYYYQQQQQQTQLVNKQANVKRLTTITTTTDDLTSIARWYKPYLERGAVCDVLQQADYGTFILRNSTTHTNCYALSIKVPKFTHDSNIVHYLIEKTVVDNNPSYRIKGTIKQFPTLLSLLTHHSVMPEILPITLNLNESFTI</sequence>
<evidence type="ECO:0000259" key="2">
    <source>
        <dbReference type="PROSITE" id="PS50001"/>
    </source>
</evidence>
<dbReference type="Proteomes" id="UP000663845">
    <property type="component" value="Unassembled WGS sequence"/>
</dbReference>
<name>A0A818UTD1_9BILA</name>
<dbReference type="EMBL" id="CAJOAZ010000723">
    <property type="protein sequence ID" value="CAF3702853.1"/>
    <property type="molecule type" value="Genomic_DNA"/>
</dbReference>
<dbReference type="PROSITE" id="PS50001">
    <property type="entry name" value="SH2"/>
    <property type="match status" value="1"/>
</dbReference>
<gene>
    <name evidence="4" type="ORF">JYZ213_LOCUS36338</name>
    <name evidence="6" type="ORF">OKA104_LOCUS12836</name>
    <name evidence="5" type="ORF">OXD698_LOCUS12405</name>
    <name evidence="3" type="ORF">VCS650_LOCUS34560</name>
</gene>
<dbReference type="SMART" id="SM00252">
    <property type="entry name" value="SH2"/>
    <property type="match status" value="1"/>
</dbReference>
<comment type="caution">
    <text evidence="5">The sequence shown here is derived from an EMBL/GenBank/DDBJ whole genome shotgun (WGS) entry which is preliminary data.</text>
</comment>
<dbReference type="AlphaFoldDB" id="A0A818UTD1"/>
<evidence type="ECO:0000313" key="3">
    <source>
        <dbReference type="EMBL" id="CAF1365550.1"/>
    </source>
</evidence>
<dbReference type="InterPro" id="IPR000980">
    <property type="entry name" value="SH2"/>
</dbReference>
<keyword evidence="1" id="KW-0727">SH2 domain</keyword>
<organism evidence="5 7">
    <name type="scientific">Adineta steineri</name>
    <dbReference type="NCBI Taxonomy" id="433720"/>
    <lineage>
        <taxon>Eukaryota</taxon>
        <taxon>Metazoa</taxon>
        <taxon>Spiralia</taxon>
        <taxon>Gnathifera</taxon>
        <taxon>Rotifera</taxon>
        <taxon>Eurotatoria</taxon>
        <taxon>Bdelloidea</taxon>
        <taxon>Adinetida</taxon>
        <taxon>Adinetidae</taxon>
        <taxon>Adineta</taxon>
    </lineage>
</organism>
<evidence type="ECO:0000256" key="1">
    <source>
        <dbReference type="PROSITE-ProRule" id="PRU00191"/>
    </source>
</evidence>
<protein>
    <recommendedName>
        <fullName evidence="2">SH2 domain-containing protein</fullName>
    </recommendedName>
</protein>
<dbReference type="PANTHER" id="PTHR15832">
    <property type="entry name" value="SHC (SRC HOMOLOGY DOMAIN C-TERMINAL) ADAPTOR HOMOLOG"/>
    <property type="match status" value="1"/>
</dbReference>